<name>F9WLS7_TRYVY</name>
<keyword evidence="3" id="KW-0813">Transport</keyword>
<feature type="transmembrane region" description="Helical" evidence="7">
    <location>
        <begin position="58"/>
        <end position="83"/>
    </location>
</feature>
<feature type="transmembrane region" description="Helical" evidence="7">
    <location>
        <begin position="121"/>
        <end position="140"/>
    </location>
</feature>
<keyword evidence="5 7" id="KW-1133">Transmembrane helix</keyword>
<evidence type="ECO:0000256" key="7">
    <source>
        <dbReference type="SAM" id="Phobius"/>
    </source>
</evidence>
<organism evidence="8 9">
    <name type="scientific">Trypanosoma vivax (strain Y486)</name>
    <dbReference type="NCBI Taxonomy" id="1055687"/>
    <lineage>
        <taxon>Eukaryota</taxon>
        <taxon>Discoba</taxon>
        <taxon>Euglenozoa</taxon>
        <taxon>Kinetoplastea</taxon>
        <taxon>Metakinetoplastina</taxon>
        <taxon>Trypanosomatida</taxon>
        <taxon>Trypanosomatidae</taxon>
        <taxon>Trypanosoma</taxon>
        <taxon>Duttonella</taxon>
    </lineage>
</organism>
<gene>
    <name evidence="8" type="ORF">TvY486_0011610</name>
</gene>
<comment type="similarity">
    <text evidence="2">Belongs to the SLC29A/ENT transporter (TC 2.A.57) family.</text>
</comment>
<dbReference type="Proteomes" id="UP000009027">
    <property type="component" value="Unassembled WGS sequence"/>
</dbReference>
<protein>
    <submittedName>
        <fullName evidence="8">Nucleobase/nucleoside transporter, putative</fullName>
    </submittedName>
</protein>
<dbReference type="GO" id="GO:0005886">
    <property type="term" value="C:plasma membrane"/>
    <property type="evidence" value="ECO:0007669"/>
    <property type="project" value="TreeGrafter"/>
</dbReference>
<dbReference type="InterPro" id="IPR036259">
    <property type="entry name" value="MFS_trans_sf"/>
</dbReference>
<dbReference type="Pfam" id="PF01733">
    <property type="entry name" value="Nucleoside_tran"/>
    <property type="match status" value="1"/>
</dbReference>
<dbReference type="Gene3D" id="1.20.1250.20">
    <property type="entry name" value="MFS general substrate transporter like domains"/>
    <property type="match status" value="1"/>
</dbReference>
<evidence type="ECO:0000256" key="2">
    <source>
        <dbReference type="ARBA" id="ARBA00007965"/>
    </source>
</evidence>
<dbReference type="PANTHER" id="PTHR10332">
    <property type="entry name" value="EQUILIBRATIVE NUCLEOSIDE TRANSPORTER"/>
    <property type="match status" value="1"/>
</dbReference>
<dbReference type="GO" id="GO:0005337">
    <property type="term" value="F:nucleoside transmembrane transporter activity"/>
    <property type="evidence" value="ECO:0007669"/>
    <property type="project" value="InterPro"/>
</dbReference>
<evidence type="ECO:0000256" key="1">
    <source>
        <dbReference type="ARBA" id="ARBA00004141"/>
    </source>
</evidence>
<reference evidence="8 9" key="1">
    <citation type="journal article" date="2012" name="Proc. Natl. Acad. Sci. U.S.A.">
        <title>Antigenic diversity is generated by distinct evolutionary mechanisms in African trypanosome species.</title>
        <authorList>
            <person name="Jackson A.P."/>
            <person name="Berry A."/>
            <person name="Aslett M."/>
            <person name="Allison H.C."/>
            <person name="Burton P."/>
            <person name="Vavrova-Anderson J."/>
            <person name="Brown R."/>
            <person name="Browne H."/>
            <person name="Corton N."/>
            <person name="Hauser H."/>
            <person name="Gamble J."/>
            <person name="Gilderthorp R."/>
            <person name="Marcello L."/>
            <person name="McQuillan J."/>
            <person name="Otto T.D."/>
            <person name="Quail M.A."/>
            <person name="Sanders M.J."/>
            <person name="van Tonder A."/>
            <person name="Ginger M.L."/>
            <person name="Field M.C."/>
            <person name="Barry J.D."/>
            <person name="Hertz-Fowler C."/>
            <person name="Berriman M."/>
        </authorList>
    </citation>
    <scope>NUCLEOTIDE SEQUENCE</scope>
    <source>
        <strain evidence="8 9">Y486</strain>
    </source>
</reference>
<evidence type="ECO:0000313" key="9">
    <source>
        <dbReference type="Proteomes" id="UP000009027"/>
    </source>
</evidence>
<comment type="subcellular location">
    <subcellularLocation>
        <location evidence="1">Membrane</location>
        <topology evidence="1">Multi-pass membrane protein</topology>
    </subcellularLocation>
</comment>
<dbReference type="EMBL" id="CAEX01001254">
    <property type="protein sequence ID" value="CCD18471.1"/>
    <property type="molecule type" value="Genomic_DNA"/>
</dbReference>
<feature type="transmembrane region" description="Helical" evidence="7">
    <location>
        <begin position="12"/>
        <end position="38"/>
    </location>
</feature>
<proteinExistence type="inferred from homology"/>
<dbReference type="PANTHER" id="PTHR10332:SF10">
    <property type="entry name" value="EQUILIBRATIVE NUCLEOSIDE TRANSPORTER 4"/>
    <property type="match status" value="1"/>
</dbReference>
<accession>F9WLS7</accession>
<dbReference type="InterPro" id="IPR002259">
    <property type="entry name" value="Eqnu_transpt"/>
</dbReference>
<keyword evidence="6 7" id="KW-0472">Membrane</keyword>
<evidence type="ECO:0000256" key="3">
    <source>
        <dbReference type="ARBA" id="ARBA00022448"/>
    </source>
</evidence>
<feature type="transmembrane region" description="Helical" evidence="7">
    <location>
        <begin position="161"/>
        <end position="181"/>
    </location>
</feature>
<dbReference type="AlphaFoldDB" id="F9WLS7"/>
<evidence type="ECO:0000256" key="4">
    <source>
        <dbReference type="ARBA" id="ARBA00022692"/>
    </source>
</evidence>
<sequence length="284" mass="30934">MLLGFSSAAELYTYVTCVILGISFLLPLKVMVSAPRFMTDYYKYATGDPDAEPNNPFFWANVLGIYAAASLVVQMLFAPTVLTRTVRRLSLSTRFTFAVSSMLAGAAVIPLMPVVKVTQTVAMVVLFVSIFLSSMGKAYLEATTYTLVSSMPPKFMSGAMFGASLCGVITSVLQCVIKGSMENTYESVLKQSYIYFSLGMVIIAASLVMTYSLRCNSYAQENVAEYRMMKQANSDEGGCHNGTDGENEPVAKMEEENDVDEEAGMTTAEQLTATPVLPVLKKYT</sequence>
<feature type="transmembrane region" description="Helical" evidence="7">
    <location>
        <begin position="193"/>
        <end position="213"/>
    </location>
</feature>
<evidence type="ECO:0000256" key="6">
    <source>
        <dbReference type="ARBA" id="ARBA00023136"/>
    </source>
</evidence>
<evidence type="ECO:0000256" key="5">
    <source>
        <dbReference type="ARBA" id="ARBA00022989"/>
    </source>
</evidence>
<keyword evidence="4 7" id="KW-0812">Transmembrane</keyword>
<evidence type="ECO:0000313" key="8">
    <source>
        <dbReference type="EMBL" id="CCD18471.1"/>
    </source>
</evidence>
<dbReference type="VEuPathDB" id="TriTrypDB:TvY486_0011610"/>
<feature type="transmembrane region" description="Helical" evidence="7">
    <location>
        <begin position="95"/>
        <end position="115"/>
    </location>
</feature>
<keyword evidence="9" id="KW-1185">Reference proteome</keyword>